<dbReference type="Proteomes" id="UP000435357">
    <property type="component" value="Unassembled WGS sequence"/>
</dbReference>
<sequence length="297" mass="34218">MVKKLIIIYVILCPLISLCQEHIDLFSTHYKLVPTANSANTKNLTERSFTINALLPIQRENGDAFITGFSLEQATISFDNDSTNFEESYLPTRLQLGYQFSLPNNSSLMVMALPKISSNWKSLNEKHFQFGVYALYSFKPNPDWKVKLGGYYNSELFGPFFVPLISAEYYGFENWLFYGTIPVNYNIMYIAGEKWRFGFRYQGLVNTIYNQTQFQNTYWERKPQEALGVIEYYLQPNMVLRGMAGHTVLRSIDLYGQNQGVDARVSAVGIGDNRESLLTAKDAPVFQLSFIYRYNLK</sequence>
<accession>A0A6N6MA45</accession>
<keyword evidence="2" id="KW-1185">Reference proteome</keyword>
<evidence type="ECO:0000313" key="2">
    <source>
        <dbReference type="Proteomes" id="UP000435357"/>
    </source>
</evidence>
<gene>
    <name evidence="1" type="ORF">F3059_01180</name>
</gene>
<evidence type="ECO:0000313" key="1">
    <source>
        <dbReference type="EMBL" id="KAB1066112.1"/>
    </source>
</evidence>
<dbReference type="EMBL" id="WACR01000001">
    <property type="protein sequence ID" value="KAB1066112.1"/>
    <property type="molecule type" value="Genomic_DNA"/>
</dbReference>
<name>A0A6N6MA45_9FLAO</name>
<dbReference type="AlphaFoldDB" id="A0A6N6MA45"/>
<proteinExistence type="predicted"/>
<reference evidence="1 2" key="1">
    <citation type="submission" date="2019-09" db="EMBL/GenBank/DDBJ databases">
        <title>Genomes of Cryomorphaceae.</title>
        <authorList>
            <person name="Bowman J.P."/>
        </authorList>
    </citation>
    <scope>NUCLEOTIDE SEQUENCE [LARGE SCALE GENOMIC DNA]</scope>
    <source>
        <strain evidence="1 2">KCTC 52047</strain>
    </source>
</reference>
<organism evidence="1 2">
    <name type="scientific">Salibacter halophilus</name>
    <dbReference type="NCBI Taxonomy" id="1803916"/>
    <lineage>
        <taxon>Bacteria</taxon>
        <taxon>Pseudomonadati</taxon>
        <taxon>Bacteroidota</taxon>
        <taxon>Flavobacteriia</taxon>
        <taxon>Flavobacteriales</taxon>
        <taxon>Salibacteraceae</taxon>
        <taxon>Salibacter</taxon>
    </lineage>
</organism>
<dbReference type="OrthoDB" id="1488805at2"/>
<dbReference type="RefSeq" id="WP_151166100.1">
    <property type="nucleotide sequence ID" value="NZ_WACR01000001.1"/>
</dbReference>
<protein>
    <submittedName>
        <fullName evidence="1">Uncharacterized protein</fullName>
    </submittedName>
</protein>
<comment type="caution">
    <text evidence="1">The sequence shown here is derived from an EMBL/GenBank/DDBJ whole genome shotgun (WGS) entry which is preliminary data.</text>
</comment>